<dbReference type="GO" id="GO:0004719">
    <property type="term" value="F:protein-L-isoaspartate (D-aspartate) O-methyltransferase activity"/>
    <property type="evidence" value="ECO:0007669"/>
    <property type="project" value="UniProtKB-EC"/>
</dbReference>
<name>A0ABR9L1M2_9PSEU</name>
<comment type="caution">
    <text evidence="13">The sequence shown here is derived from an EMBL/GenBank/DDBJ whole genome shotgun (WGS) entry which is preliminary data.</text>
</comment>
<evidence type="ECO:0000256" key="1">
    <source>
        <dbReference type="ARBA" id="ARBA00004496"/>
    </source>
</evidence>
<evidence type="ECO:0000256" key="9">
    <source>
        <dbReference type="ARBA" id="ARBA00030757"/>
    </source>
</evidence>
<dbReference type="EC" id="2.1.1.77" evidence="3"/>
<evidence type="ECO:0000313" key="13">
    <source>
        <dbReference type="EMBL" id="MBE1574518.1"/>
    </source>
</evidence>
<protein>
    <recommendedName>
        <fullName evidence="4">Protein-L-isoaspartate O-methyltransferase</fullName>
        <ecNumber evidence="3">2.1.1.77</ecNumber>
    </recommendedName>
    <alternativeName>
        <fullName evidence="11">L-isoaspartyl protein carboxyl methyltransferase</fullName>
    </alternativeName>
    <alternativeName>
        <fullName evidence="9">Protein L-isoaspartyl methyltransferase</fullName>
    </alternativeName>
    <alternativeName>
        <fullName evidence="10">Protein-beta-aspartate methyltransferase</fullName>
    </alternativeName>
</protein>
<dbReference type="PANTHER" id="PTHR11579:SF0">
    <property type="entry name" value="PROTEIN-L-ISOASPARTATE(D-ASPARTATE) O-METHYLTRANSFERASE"/>
    <property type="match status" value="1"/>
</dbReference>
<dbReference type="Gene3D" id="3.40.50.150">
    <property type="entry name" value="Vaccinia Virus protein VP39"/>
    <property type="match status" value="1"/>
</dbReference>
<evidence type="ECO:0000256" key="4">
    <source>
        <dbReference type="ARBA" id="ARBA00013346"/>
    </source>
</evidence>
<dbReference type="InterPro" id="IPR029063">
    <property type="entry name" value="SAM-dependent_MTases_sf"/>
</dbReference>
<evidence type="ECO:0000256" key="8">
    <source>
        <dbReference type="ARBA" id="ARBA00022691"/>
    </source>
</evidence>
<feature type="region of interest" description="Disordered" evidence="12">
    <location>
        <begin position="240"/>
        <end position="267"/>
    </location>
</feature>
<dbReference type="SUPFAM" id="SSF53335">
    <property type="entry name" value="S-adenosyl-L-methionine-dependent methyltransferases"/>
    <property type="match status" value="1"/>
</dbReference>
<keyword evidence="7 13" id="KW-0808">Transferase</keyword>
<dbReference type="GO" id="GO:0032259">
    <property type="term" value="P:methylation"/>
    <property type="evidence" value="ECO:0007669"/>
    <property type="project" value="UniProtKB-KW"/>
</dbReference>
<dbReference type="Pfam" id="PF01135">
    <property type="entry name" value="PCMT"/>
    <property type="match status" value="1"/>
</dbReference>
<sequence length="384" mass="42130">MSTVDTDWTSYAERLADTLRERGDLRSPEWHRAVSAVPRHLLVPTAFEQDSAGEWTEFATAGHLKRVYSPETLITALTNDKPHRTPISSSTKPDLMVRMLETLDVRNGQRVLEIGTGTGYNAALLAYRLGDDKVFSVDVGADLIDLARTRLSAAGFFPTLRAVDGADGLPEFAPYDRIIATCSVPAVPWAWADQLADGGAVLVDLKRAISAGNLVHLRRNGDRLEGRFTARWAAFMTMRHSENPPHANQADRVSGSGQSRSTNTPGKPWNDVPIVWFLAQLRLPPGTTFGYELAPDTLQPTFSTLSAPDGSWAKVGLADGTVTEAGETGLWEAVEWAHDQWTAAGSPTWERLGLTVTQDGRHRLWLDQPDSSTRWNLPDVPAAR</sequence>
<keyword evidence="5" id="KW-0963">Cytoplasm</keyword>
<dbReference type="CDD" id="cd02440">
    <property type="entry name" value="AdoMet_MTases"/>
    <property type="match status" value="1"/>
</dbReference>
<comment type="similarity">
    <text evidence="2">Belongs to the methyltransferase superfamily. L-isoaspartyl/D-aspartyl protein methyltransferase family.</text>
</comment>
<dbReference type="Proteomes" id="UP000656548">
    <property type="component" value="Unassembled WGS sequence"/>
</dbReference>
<proteinExistence type="inferred from homology"/>
<evidence type="ECO:0000256" key="6">
    <source>
        <dbReference type="ARBA" id="ARBA00022603"/>
    </source>
</evidence>
<feature type="compositionally biased region" description="Polar residues" evidence="12">
    <location>
        <begin position="255"/>
        <end position="265"/>
    </location>
</feature>
<evidence type="ECO:0000256" key="12">
    <source>
        <dbReference type="SAM" id="MobiDB-lite"/>
    </source>
</evidence>
<dbReference type="RefSeq" id="WP_192742125.1">
    <property type="nucleotide sequence ID" value="NZ_JADBEJ010000001.1"/>
</dbReference>
<evidence type="ECO:0000256" key="5">
    <source>
        <dbReference type="ARBA" id="ARBA00022490"/>
    </source>
</evidence>
<organism evidence="13 14">
    <name type="scientific">Amycolatopsis roodepoortensis</name>
    <dbReference type="NCBI Taxonomy" id="700274"/>
    <lineage>
        <taxon>Bacteria</taxon>
        <taxon>Bacillati</taxon>
        <taxon>Actinomycetota</taxon>
        <taxon>Actinomycetes</taxon>
        <taxon>Pseudonocardiales</taxon>
        <taxon>Pseudonocardiaceae</taxon>
        <taxon>Amycolatopsis</taxon>
    </lineage>
</organism>
<evidence type="ECO:0000256" key="2">
    <source>
        <dbReference type="ARBA" id="ARBA00005369"/>
    </source>
</evidence>
<keyword evidence="14" id="KW-1185">Reference proteome</keyword>
<dbReference type="EMBL" id="JADBEJ010000001">
    <property type="protein sequence ID" value="MBE1574518.1"/>
    <property type="molecule type" value="Genomic_DNA"/>
</dbReference>
<evidence type="ECO:0000256" key="11">
    <source>
        <dbReference type="ARBA" id="ARBA00031350"/>
    </source>
</evidence>
<accession>A0ABR9L1M2</accession>
<reference evidence="13 14" key="1">
    <citation type="submission" date="2020-10" db="EMBL/GenBank/DDBJ databases">
        <title>Sequencing the genomes of 1000 actinobacteria strains.</title>
        <authorList>
            <person name="Klenk H.-P."/>
        </authorList>
    </citation>
    <scope>NUCLEOTIDE SEQUENCE [LARGE SCALE GENOMIC DNA]</scope>
    <source>
        <strain evidence="13 14">DSM 46661</strain>
    </source>
</reference>
<evidence type="ECO:0000256" key="3">
    <source>
        <dbReference type="ARBA" id="ARBA00011890"/>
    </source>
</evidence>
<gene>
    <name evidence="13" type="ORF">H4W30_001547</name>
</gene>
<evidence type="ECO:0000256" key="10">
    <source>
        <dbReference type="ARBA" id="ARBA00031323"/>
    </source>
</evidence>
<keyword evidence="6 13" id="KW-0489">Methyltransferase</keyword>
<evidence type="ECO:0000313" key="14">
    <source>
        <dbReference type="Proteomes" id="UP000656548"/>
    </source>
</evidence>
<dbReference type="InterPro" id="IPR000682">
    <property type="entry name" value="PCMT"/>
</dbReference>
<comment type="subcellular location">
    <subcellularLocation>
        <location evidence="1">Cytoplasm</location>
    </subcellularLocation>
</comment>
<evidence type="ECO:0000256" key="7">
    <source>
        <dbReference type="ARBA" id="ARBA00022679"/>
    </source>
</evidence>
<dbReference type="PANTHER" id="PTHR11579">
    <property type="entry name" value="PROTEIN-L-ISOASPARTATE O-METHYLTRANSFERASE"/>
    <property type="match status" value="1"/>
</dbReference>
<keyword evidence="8" id="KW-0949">S-adenosyl-L-methionine</keyword>